<proteinExistence type="predicted"/>
<protein>
    <submittedName>
        <fullName evidence="1">Uncharacterized protein</fullName>
    </submittedName>
</protein>
<organism evidence="1 2">
    <name type="scientific">Trichinella patagoniensis</name>
    <dbReference type="NCBI Taxonomy" id="990121"/>
    <lineage>
        <taxon>Eukaryota</taxon>
        <taxon>Metazoa</taxon>
        <taxon>Ecdysozoa</taxon>
        <taxon>Nematoda</taxon>
        <taxon>Enoplea</taxon>
        <taxon>Dorylaimia</taxon>
        <taxon>Trichinellida</taxon>
        <taxon>Trichinellidae</taxon>
        <taxon>Trichinella</taxon>
    </lineage>
</organism>
<reference evidence="1 2" key="1">
    <citation type="submission" date="2015-01" db="EMBL/GenBank/DDBJ databases">
        <title>Evolution of Trichinella species and genotypes.</title>
        <authorList>
            <person name="Korhonen P.K."/>
            <person name="Edoardo P."/>
            <person name="Giuseppe L.R."/>
            <person name="Gasser R.B."/>
        </authorList>
    </citation>
    <scope>NUCLEOTIDE SEQUENCE [LARGE SCALE GENOMIC DNA]</scope>
    <source>
        <strain evidence="1">ISS2496</strain>
    </source>
</reference>
<dbReference type="EMBL" id="JYDQ01005276">
    <property type="protein sequence ID" value="KRX85811.1"/>
    <property type="molecule type" value="Genomic_DNA"/>
</dbReference>
<keyword evidence="2" id="KW-1185">Reference proteome</keyword>
<sequence>MSPYRLRLLTRRSISFCFAKLLDESQRLPLKTPLKPSPSASRKKLDELVGPHVKELVQIDTS</sequence>
<evidence type="ECO:0000313" key="1">
    <source>
        <dbReference type="EMBL" id="KRX85811.1"/>
    </source>
</evidence>
<accession>A0A0V0XDU7</accession>
<feature type="non-terminal residue" evidence="1">
    <location>
        <position position="62"/>
    </location>
</feature>
<comment type="caution">
    <text evidence="1">The sequence shown here is derived from an EMBL/GenBank/DDBJ whole genome shotgun (WGS) entry which is preliminary data.</text>
</comment>
<dbReference type="AlphaFoldDB" id="A0A0V0XDU7"/>
<dbReference type="Proteomes" id="UP000054783">
    <property type="component" value="Unassembled WGS sequence"/>
</dbReference>
<evidence type="ECO:0000313" key="2">
    <source>
        <dbReference type="Proteomes" id="UP000054783"/>
    </source>
</evidence>
<gene>
    <name evidence="1" type="ORF">T12_1993</name>
</gene>
<name>A0A0V0XDU7_9BILA</name>